<comment type="caution">
    <text evidence="4">The sequence shown here is derived from an EMBL/GenBank/DDBJ whole genome shotgun (WGS) entry which is preliminary data.</text>
</comment>
<evidence type="ECO:0000256" key="2">
    <source>
        <dbReference type="SAM" id="MobiDB-lite"/>
    </source>
</evidence>
<name>A0ABW5YTV8_9SPHI</name>
<dbReference type="Gene3D" id="2.60.40.1120">
    <property type="entry name" value="Carboxypeptidase-like, regulatory domain"/>
    <property type="match status" value="1"/>
</dbReference>
<dbReference type="PROSITE" id="PS52016">
    <property type="entry name" value="TONB_DEPENDENT_REC_3"/>
    <property type="match status" value="1"/>
</dbReference>
<accession>A0ABW5YTV8</accession>
<dbReference type="InterPro" id="IPR039426">
    <property type="entry name" value="TonB-dep_rcpt-like"/>
</dbReference>
<feature type="region of interest" description="Disordered" evidence="2">
    <location>
        <begin position="171"/>
        <end position="193"/>
    </location>
</feature>
<dbReference type="InterPro" id="IPR023997">
    <property type="entry name" value="TonB-dep_OMP_SusC/RagA_CS"/>
</dbReference>
<keyword evidence="1" id="KW-0813">Transport</keyword>
<evidence type="ECO:0000313" key="4">
    <source>
        <dbReference type="EMBL" id="MFD2903807.1"/>
    </source>
</evidence>
<dbReference type="SUPFAM" id="SSF56935">
    <property type="entry name" value="Porins"/>
    <property type="match status" value="1"/>
</dbReference>
<gene>
    <name evidence="4" type="ORF">ACFS6I_07730</name>
</gene>
<protein>
    <submittedName>
        <fullName evidence="4">SusC/RagA family TonB-linked outer membrane protein</fullName>
    </submittedName>
</protein>
<evidence type="ECO:0000313" key="5">
    <source>
        <dbReference type="Proteomes" id="UP001597509"/>
    </source>
</evidence>
<comment type="subcellular location">
    <subcellularLocation>
        <location evidence="1">Cell outer membrane</location>
        <topology evidence="1">Multi-pass membrane protein</topology>
    </subcellularLocation>
</comment>
<dbReference type="NCBIfam" id="TIGR04057">
    <property type="entry name" value="SusC_RagA_signa"/>
    <property type="match status" value="1"/>
</dbReference>
<dbReference type="Proteomes" id="UP001597509">
    <property type="component" value="Unassembled WGS sequence"/>
</dbReference>
<sequence length="1425" mass="161508">MNINIQYIVKFWDYLRKLFKPEREGVLLSRKDTELPEYSVAKNALENKIVHATSVDFIRQYAFGEGSTNVRDNLGTGSGLIRKSFGSSSTAVRQVPEGHSKRSRTAPEQDSKECRTRLEAESNNSRTGVKQKILGRVNSDFCLTNLTPTSKFLRLGFDLASGFHRRQCMKSRSKVEQNLSRSRKRGKERDEKVRHEKDCAATVQVWCSYGETCYKGKRRLKESRFSSHEQLSCKISLKRVWCIAQASVMRMLSIGNAWIVRKTVPIYALLTHYQRFIYASSILNPYTESALSKIRGFKRSNFFCQASEWFCINNLSNRLKSFSNQMQGRVRDVVNEGFVKRSLKLTCSGALIFLLMMVFGSVSAQAQNKQNYVLQGTVISAVDKKPLQAVSVRVEADNVKISTKKDGSFSIAVAQRNGRVKFTSVGYKTLELDYTSGTVLHVQLYASENQLDEVEVVSTGYQKIPKERATGSFEFVDNKLFNRKVSTDFVSRLEDIVPSISTDKTYGPNRGRYLGIKVRGESTMNSEINPLVVIDGVPYQWSFDKYIGTFNNINPNDIENITVLKDAAAASIWGAQSGNGVIVITTKRGKYNQPFQLSVNSNVTIAQKPDLYYYPQMNTSDYIDLEKELFDKGYWNSRLNRYSQFLSPVIQLLKKNKEGSLDQMNLNQQLDALRGIDMREDFQKYIYRESVNQQYNVQLRGGSEKMNTSFSVGYDKNLANLVTSSYNRLTVKNNTQLRPIKDLSFDLGITYTESKRKDAQSNMVGYNVMGRGKGNYPYLKLADENGVPLIADAIGFNPIFRDTVAGGRLLDWKYRPLKEINDTHILTKIREIFLNLKGAYQITPDLNASILYAYQRASQPIENWQGIGAVQLRETINYRASWNKDKVIWNLPVGDYLNTLHRNNDTHQLRYQMDFTKAWAELHHLSAIAGAEVRQIRSDMMSSIFWGYDPVLLTHQPVQTGKQVPALNGIAGGTFLDDYSQLAAYTNRYTSYFANASYTYNSRYIVSGSVRKDASNLFGVKSNGRGQPFWSLGGAWVLSKESFINDQIFPLLKLRATYGYNGNVNNSTAAYPIISIQTSPDYITGQPYASMQSPPNPSLRWERVGMLNLGLDFSFKDRITGSVEYYVKRPKDLIAGAKIDPTTGYSSLNVNSANLDGRGVDISLNSVNIERAHFNWTSNLVFAFNRTKVIKSYLTSDRAKDYIAGPYNMLMTPIEGMQLYSLLTYKWAGLDPETGMPRGYVNGEVSDDYGTIVNRGTIADLENHGSLQPVYFGSFRNNFSYKNFELSFNISYQLGHKFLRSSFNNRYFIDNGIGHTDYSLRWQKPGDEKITNVPAFTYPNNLYASDLYYISSPLVESASQVKLRDIQLSYGFNSLKRVGLKNARLYAYIQNPGTIWRANKLGLDPEFGEAIPDPMSVSLGINFNL</sequence>
<dbReference type="EMBL" id="JBHUPE010000004">
    <property type="protein sequence ID" value="MFD2903807.1"/>
    <property type="molecule type" value="Genomic_DNA"/>
</dbReference>
<dbReference type="InterPro" id="IPR037066">
    <property type="entry name" value="Plug_dom_sf"/>
</dbReference>
<dbReference type="Pfam" id="PF07715">
    <property type="entry name" value="Plug"/>
    <property type="match status" value="1"/>
</dbReference>
<evidence type="ECO:0000259" key="3">
    <source>
        <dbReference type="Pfam" id="PF07715"/>
    </source>
</evidence>
<dbReference type="InterPro" id="IPR023996">
    <property type="entry name" value="TonB-dep_OMP_SusC/RagA"/>
</dbReference>
<keyword evidence="1" id="KW-0812">Transmembrane</keyword>
<dbReference type="Pfam" id="PF13715">
    <property type="entry name" value="CarbopepD_reg_2"/>
    <property type="match status" value="1"/>
</dbReference>
<feature type="compositionally biased region" description="Basic and acidic residues" evidence="2">
    <location>
        <begin position="96"/>
        <end position="120"/>
    </location>
</feature>
<feature type="domain" description="TonB-dependent receptor plug" evidence="3">
    <location>
        <begin position="466"/>
        <end position="581"/>
    </location>
</feature>
<dbReference type="SUPFAM" id="SSF49464">
    <property type="entry name" value="Carboxypeptidase regulatory domain-like"/>
    <property type="match status" value="1"/>
</dbReference>
<keyword evidence="5" id="KW-1185">Reference proteome</keyword>
<feature type="region of interest" description="Disordered" evidence="2">
    <location>
        <begin position="91"/>
        <end position="125"/>
    </location>
</feature>
<organism evidence="4 5">
    <name type="scientific">Sphingobacterium anhuiense</name>
    <dbReference type="NCBI Taxonomy" id="493780"/>
    <lineage>
        <taxon>Bacteria</taxon>
        <taxon>Pseudomonadati</taxon>
        <taxon>Bacteroidota</taxon>
        <taxon>Sphingobacteriia</taxon>
        <taxon>Sphingobacteriales</taxon>
        <taxon>Sphingobacteriaceae</taxon>
        <taxon>Sphingobacterium</taxon>
    </lineage>
</organism>
<reference evidence="5" key="1">
    <citation type="journal article" date="2019" name="Int. J. Syst. Evol. Microbiol.">
        <title>The Global Catalogue of Microorganisms (GCM) 10K type strain sequencing project: providing services to taxonomists for standard genome sequencing and annotation.</title>
        <authorList>
            <consortium name="The Broad Institute Genomics Platform"/>
            <consortium name="The Broad Institute Genome Sequencing Center for Infectious Disease"/>
            <person name="Wu L."/>
            <person name="Ma J."/>
        </authorList>
    </citation>
    <scope>NUCLEOTIDE SEQUENCE [LARGE SCALE GENOMIC DNA]</scope>
    <source>
        <strain evidence="5">KCTC 22209</strain>
    </source>
</reference>
<dbReference type="Gene3D" id="2.170.130.10">
    <property type="entry name" value="TonB-dependent receptor, plug domain"/>
    <property type="match status" value="1"/>
</dbReference>
<keyword evidence="1" id="KW-0472">Membrane</keyword>
<evidence type="ECO:0000256" key="1">
    <source>
        <dbReference type="PROSITE-ProRule" id="PRU01360"/>
    </source>
</evidence>
<dbReference type="NCBIfam" id="TIGR04056">
    <property type="entry name" value="OMP_RagA_SusC"/>
    <property type="match status" value="1"/>
</dbReference>
<keyword evidence="1" id="KW-0998">Cell outer membrane</keyword>
<comment type="similarity">
    <text evidence="1">Belongs to the TonB-dependent receptor family.</text>
</comment>
<dbReference type="RefSeq" id="WP_380919375.1">
    <property type="nucleotide sequence ID" value="NZ_JBHUPE010000004.1"/>
</dbReference>
<keyword evidence="1" id="KW-1134">Transmembrane beta strand</keyword>
<dbReference type="InterPro" id="IPR008969">
    <property type="entry name" value="CarboxyPept-like_regulatory"/>
</dbReference>
<dbReference type="InterPro" id="IPR012910">
    <property type="entry name" value="Plug_dom"/>
</dbReference>
<proteinExistence type="inferred from homology"/>